<dbReference type="AlphaFoldDB" id="A0AB38T4R3"/>
<dbReference type="NCBIfam" id="NF010240">
    <property type="entry name" value="PRK13687.1"/>
    <property type="match status" value="1"/>
</dbReference>
<accession>A0AB38T4R3</accession>
<dbReference type="RefSeq" id="WP_013531345.1">
    <property type="nucleotide sequence ID" value="NZ_CP088147.1"/>
</dbReference>
<evidence type="ECO:0000313" key="2">
    <source>
        <dbReference type="EMBL" id="UTU49594.1"/>
    </source>
</evidence>
<evidence type="ECO:0000256" key="1">
    <source>
        <dbReference type="HAMAP-Rule" id="MF_00827"/>
    </source>
</evidence>
<evidence type="ECO:0000313" key="3">
    <source>
        <dbReference type="Proteomes" id="UP001060070"/>
    </source>
</evidence>
<dbReference type="HAMAP" id="MF_00827">
    <property type="entry name" value="UPF0386"/>
    <property type="match status" value="1"/>
</dbReference>
<dbReference type="Pfam" id="PF09857">
    <property type="entry name" value="YjhX_toxin"/>
    <property type="match status" value="1"/>
</dbReference>
<comment type="similarity">
    <text evidence="1">Belongs to the UPF0386 family.</text>
</comment>
<dbReference type="GeneID" id="91561573"/>
<keyword evidence="3" id="KW-1185">Reference proteome</keyword>
<reference evidence="2 3" key="1">
    <citation type="journal article" date="2022" name="Microbiol. Resour. Announc.">
        <title>Complete Genome Sequence of Mesorhizobium ciceri Strain R30, a Rhizobium Used as a Commercial Inoculant for Chickpea in Argentina.</title>
        <authorList>
            <person name="Foresto E."/>
            <person name="Revale S."/>
            <person name="Primo E."/>
            <person name="Nievas F."/>
            <person name="Carezzano E."/>
            <person name="Puente M."/>
            <person name="Alzari P."/>
            <person name="Mart M."/>
            <person name="Ben-Assaya M."/>
            <person name="Mornico D."/>
            <person name="Santoro M."/>
            <person name="Mart F."/>
            <person name="Giordano W."/>
            <person name="Bogino P."/>
        </authorList>
    </citation>
    <scope>NUCLEOTIDE SEQUENCE [LARGE SCALE GENOMIC DNA]</scope>
    <source>
        <strain evidence="2 3">R30</strain>
    </source>
</reference>
<sequence length="100" mass="11468">MRQIISATASFARPRGRAALWKQRILHLLAQGGRIEIEKNEKKRIASVKCLTRDGWHYPGVDLELFRKLKRKKAVSSSDGGPYRITRRGLALVRSELDNR</sequence>
<gene>
    <name evidence="2" type="ORF">LRP29_19055</name>
</gene>
<protein>
    <recommendedName>
        <fullName evidence="1">UPF0386 protein LRP29_19055</fullName>
    </recommendedName>
</protein>
<organism evidence="2 3">
    <name type="scientific">Mesorhizobium ciceri</name>
    <dbReference type="NCBI Taxonomy" id="39645"/>
    <lineage>
        <taxon>Bacteria</taxon>
        <taxon>Pseudomonadati</taxon>
        <taxon>Pseudomonadota</taxon>
        <taxon>Alphaproteobacteria</taxon>
        <taxon>Hyphomicrobiales</taxon>
        <taxon>Phyllobacteriaceae</taxon>
        <taxon>Mesorhizobium</taxon>
    </lineage>
</organism>
<proteinExistence type="inferred from homology"/>
<dbReference type="Proteomes" id="UP001060070">
    <property type="component" value="Chromosome"/>
</dbReference>
<name>A0AB38T4R3_9HYPH</name>
<dbReference type="InterPro" id="IPR018654">
    <property type="entry name" value="YjhX_toxin"/>
</dbReference>
<dbReference type="EMBL" id="CP088147">
    <property type="protein sequence ID" value="UTU49594.1"/>
    <property type="molecule type" value="Genomic_DNA"/>
</dbReference>